<name>A0AAV9A3S3_ACOGR</name>
<organism evidence="2 3">
    <name type="scientific">Acorus gramineus</name>
    <name type="common">Dwarf sweet flag</name>
    <dbReference type="NCBI Taxonomy" id="55184"/>
    <lineage>
        <taxon>Eukaryota</taxon>
        <taxon>Viridiplantae</taxon>
        <taxon>Streptophyta</taxon>
        <taxon>Embryophyta</taxon>
        <taxon>Tracheophyta</taxon>
        <taxon>Spermatophyta</taxon>
        <taxon>Magnoliopsida</taxon>
        <taxon>Liliopsida</taxon>
        <taxon>Acoraceae</taxon>
        <taxon>Acorus</taxon>
    </lineage>
</organism>
<reference evidence="2" key="1">
    <citation type="journal article" date="2023" name="Nat. Commun.">
        <title>Diploid and tetraploid genomes of Acorus and the evolution of monocots.</title>
        <authorList>
            <person name="Ma L."/>
            <person name="Liu K.W."/>
            <person name="Li Z."/>
            <person name="Hsiao Y.Y."/>
            <person name="Qi Y."/>
            <person name="Fu T."/>
            <person name="Tang G.D."/>
            <person name="Zhang D."/>
            <person name="Sun W.H."/>
            <person name="Liu D.K."/>
            <person name="Li Y."/>
            <person name="Chen G.Z."/>
            <person name="Liu X.D."/>
            <person name="Liao X.Y."/>
            <person name="Jiang Y.T."/>
            <person name="Yu X."/>
            <person name="Hao Y."/>
            <person name="Huang J."/>
            <person name="Zhao X.W."/>
            <person name="Ke S."/>
            <person name="Chen Y.Y."/>
            <person name="Wu W.L."/>
            <person name="Hsu J.L."/>
            <person name="Lin Y.F."/>
            <person name="Huang M.D."/>
            <person name="Li C.Y."/>
            <person name="Huang L."/>
            <person name="Wang Z.W."/>
            <person name="Zhao X."/>
            <person name="Zhong W.Y."/>
            <person name="Peng D.H."/>
            <person name="Ahmad S."/>
            <person name="Lan S."/>
            <person name="Zhang J.S."/>
            <person name="Tsai W.C."/>
            <person name="Van de Peer Y."/>
            <person name="Liu Z.J."/>
        </authorList>
    </citation>
    <scope>NUCLEOTIDE SEQUENCE</scope>
    <source>
        <strain evidence="2">SCP</strain>
    </source>
</reference>
<keyword evidence="1" id="KW-0472">Membrane</keyword>
<evidence type="ECO:0000313" key="3">
    <source>
        <dbReference type="Proteomes" id="UP001179952"/>
    </source>
</evidence>
<dbReference type="EMBL" id="JAUJYN010000013">
    <property type="protein sequence ID" value="KAK1258775.1"/>
    <property type="molecule type" value="Genomic_DNA"/>
</dbReference>
<dbReference type="Proteomes" id="UP001179952">
    <property type="component" value="Unassembled WGS sequence"/>
</dbReference>
<accession>A0AAV9A3S3</accession>
<sequence>MGIKRGWYTSLLKFVDWLDKSIPIGAPRTVMLVVFVTTLWAIWKERCQRQCRSKSMHKVDVLHRVYQTIQMCFHGISLKEDWCLTIQDLATNWRITFLPIESSLSFVSWCPPVEGWIKVNTDGSLSTDRAGYGAALLFKNAGSYCLRLRCKTKPSTQSMFWSSERFYRT</sequence>
<reference evidence="2" key="2">
    <citation type="submission" date="2023-06" db="EMBL/GenBank/DDBJ databases">
        <authorList>
            <person name="Ma L."/>
            <person name="Liu K.-W."/>
            <person name="Li Z."/>
            <person name="Hsiao Y.-Y."/>
            <person name="Qi Y."/>
            <person name="Fu T."/>
            <person name="Tang G."/>
            <person name="Zhang D."/>
            <person name="Sun W.-H."/>
            <person name="Liu D.-K."/>
            <person name="Li Y."/>
            <person name="Chen G.-Z."/>
            <person name="Liu X.-D."/>
            <person name="Liao X.-Y."/>
            <person name="Jiang Y.-T."/>
            <person name="Yu X."/>
            <person name="Hao Y."/>
            <person name="Huang J."/>
            <person name="Zhao X.-W."/>
            <person name="Ke S."/>
            <person name="Chen Y.-Y."/>
            <person name="Wu W.-L."/>
            <person name="Hsu J.-L."/>
            <person name="Lin Y.-F."/>
            <person name="Huang M.-D."/>
            <person name="Li C.-Y."/>
            <person name="Huang L."/>
            <person name="Wang Z.-W."/>
            <person name="Zhao X."/>
            <person name="Zhong W.-Y."/>
            <person name="Peng D.-H."/>
            <person name="Ahmad S."/>
            <person name="Lan S."/>
            <person name="Zhang J.-S."/>
            <person name="Tsai W.-C."/>
            <person name="Van De Peer Y."/>
            <person name="Liu Z.-J."/>
        </authorList>
    </citation>
    <scope>NUCLEOTIDE SEQUENCE</scope>
    <source>
        <strain evidence="2">SCP</strain>
        <tissue evidence="2">Leaves</tissue>
    </source>
</reference>
<proteinExistence type="predicted"/>
<keyword evidence="1" id="KW-1133">Transmembrane helix</keyword>
<feature type="transmembrane region" description="Helical" evidence="1">
    <location>
        <begin position="21"/>
        <end position="43"/>
    </location>
</feature>
<gene>
    <name evidence="2" type="ORF">QJS04_geneDACA018729</name>
</gene>
<keyword evidence="3" id="KW-1185">Reference proteome</keyword>
<protein>
    <submittedName>
        <fullName evidence="2">Uncharacterized protein</fullName>
    </submittedName>
</protein>
<dbReference type="AlphaFoldDB" id="A0AAV9A3S3"/>
<evidence type="ECO:0000256" key="1">
    <source>
        <dbReference type="SAM" id="Phobius"/>
    </source>
</evidence>
<evidence type="ECO:0000313" key="2">
    <source>
        <dbReference type="EMBL" id="KAK1258775.1"/>
    </source>
</evidence>
<comment type="caution">
    <text evidence="2">The sequence shown here is derived from an EMBL/GenBank/DDBJ whole genome shotgun (WGS) entry which is preliminary data.</text>
</comment>
<keyword evidence="1" id="KW-0812">Transmembrane</keyword>